<dbReference type="AlphaFoldDB" id="A0A6C0BYW2"/>
<proteinExistence type="predicted"/>
<protein>
    <submittedName>
        <fullName evidence="1">Uncharacterized protein</fullName>
    </submittedName>
</protein>
<reference evidence="1" key="1">
    <citation type="journal article" date="2020" name="Nature">
        <title>Giant virus diversity and host interactions through global metagenomics.</title>
        <authorList>
            <person name="Schulz F."/>
            <person name="Roux S."/>
            <person name="Paez-Espino D."/>
            <person name="Jungbluth S."/>
            <person name="Walsh D.A."/>
            <person name="Denef V.J."/>
            <person name="McMahon K.D."/>
            <person name="Konstantinidis K.T."/>
            <person name="Eloe-Fadrosh E.A."/>
            <person name="Kyrpides N.C."/>
            <person name="Woyke T."/>
        </authorList>
    </citation>
    <scope>NUCLEOTIDE SEQUENCE</scope>
    <source>
        <strain evidence="1">GVMAG-M-3300020182-33</strain>
    </source>
</reference>
<accession>A0A6C0BYW2</accession>
<name>A0A6C0BYW2_9ZZZZ</name>
<organism evidence="1">
    <name type="scientific">viral metagenome</name>
    <dbReference type="NCBI Taxonomy" id="1070528"/>
    <lineage>
        <taxon>unclassified sequences</taxon>
        <taxon>metagenomes</taxon>
        <taxon>organismal metagenomes</taxon>
    </lineage>
</organism>
<dbReference type="EMBL" id="MN739300">
    <property type="protein sequence ID" value="QHS97537.1"/>
    <property type="molecule type" value="Genomic_DNA"/>
</dbReference>
<evidence type="ECO:0000313" key="1">
    <source>
        <dbReference type="EMBL" id="QHS97537.1"/>
    </source>
</evidence>
<sequence>MKSEKACGSNEHTASFVALWPLRGPLQSAYLHQKFSVLLESNVSCGDWMSWVLWRSSSVAARLQMEIPASLCAVCKSKHSTFMCARDTTIRYCSQHKPPRGAGFSVENEESWILLWQTRSPSTLYKQKSELRKLWTAARWCPEGAHDYERMCPFFHYVYE</sequence>